<keyword evidence="1" id="KW-0472">Membrane</keyword>
<organism evidence="2 3">
    <name type="scientific">Gossypium aridum</name>
    <name type="common">American cotton</name>
    <name type="synonym">Erioxylum aridum</name>
    <dbReference type="NCBI Taxonomy" id="34290"/>
    <lineage>
        <taxon>Eukaryota</taxon>
        <taxon>Viridiplantae</taxon>
        <taxon>Streptophyta</taxon>
        <taxon>Embryophyta</taxon>
        <taxon>Tracheophyta</taxon>
        <taxon>Spermatophyta</taxon>
        <taxon>Magnoliopsida</taxon>
        <taxon>eudicotyledons</taxon>
        <taxon>Gunneridae</taxon>
        <taxon>Pentapetalae</taxon>
        <taxon>rosids</taxon>
        <taxon>malvids</taxon>
        <taxon>Malvales</taxon>
        <taxon>Malvaceae</taxon>
        <taxon>Malvoideae</taxon>
        <taxon>Gossypium</taxon>
    </lineage>
</organism>
<dbReference type="EMBL" id="JABFAA010000012">
    <property type="protein sequence ID" value="MBA0697868.1"/>
    <property type="molecule type" value="Genomic_DNA"/>
</dbReference>
<dbReference type="Proteomes" id="UP000593577">
    <property type="component" value="Unassembled WGS sequence"/>
</dbReference>
<feature type="transmembrane region" description="Helical" evidence="1">
    <location>
        <begin position="16"/>
        <end position="33"/>
    </location>
</feature>
<gene>
    <name evidence="2" type="ORF">Goari_021389</name>
</gene>
<evidence type="ECO:0000256" key="1">
    <source>
        <dbReference type="SAM" id="Phobius"/>
    </source>
</evidence>
<keyword evidence="3" id="KW-1185">Reference proteome</keyword>
<keyword evidence="1" id="KW-0812">Transmembrane</keyword>
<reference evidence="2 3" key="1">
    <citation type="journal article" date="2019" name="Genome Biol. Evol.">
        <title>Insights into the evolution of the New World diploid cottons (Gossypium, subgenus Houzingenia) based on genome sequencing.</title>
        <authorList>
            <person name="Grover C.E."/>
            <person name="Arick M.A. 2nd"/>
            <person name="Thrash A."/>
            <person name="Conover J.L."/>
            <person name="Sanders W.S."/>
            <person name="Peterson D.G."/>
            <person name="Frelichowski J.E."/>
            <person name="Scheffler J.A."/>
            <person name="Scheffler B.E."/>
            <person name="Wendel J.F."/>
        </authorList>
    </citation>
    <scope>NUCLEOTIDE SEQUENCE [LARGE SCALE GENOMIC DNA]</scope>
    <source>
        <strain evidence="2">185</strain>
        <tissue evidence="2">Leaf</tissue>
    </source>
</reference>
<accession>A0A7J8YE81</accession>
<dbReference type="AlphaFoldDB" id="A0A7J8YE81"/>
<protein>
    <submittedName>
        <fullName evidence="2">Uncharacterized protein</fullName>
    </submittedName>
</protein>
<name>A0A7J8YE81_GOSAI</name>
<evidence type="ECO:0000313" key="2">
    <source>
        <dbReference type="EMBL" id="MBA0697868.1"/>
    </source>
</evidence>
<evidence type="ECO:0000313" key="3">
    <source>
        <dbReference type="Proteomes" id="UP000593577"/>
    </source>
</evidence>
<proteinExistence type="predicted"/>
<sequence>MISRMLRFKLTMNIRLYYYCALYPFIQVFQGNLDL</sequence>
<keyword evidence="1" id="KW-1133">Transmembrane helix</keyword>
<comment type="caution">
    <text evidence="2">The sequence shown here is derived from an EMBL/GenBank/DDBJ whole genome shotgun (WGS) entry which is preliminary data.</text>
</comment>